<dbReference type="AlphaFoldDB" id="A0A0F9V0C7"/>
<evidence type="ECO:0000256" key="2">
    <source>
        <dbReference type="ARBA" id="ARBA00022617"/>
    </source>
</evidence>
<dbReference type="EMBL" id="LAZR01000050">
    <property type="protein sequence ID" value="KKN98695.1"/>
    <property type="molecule type" value="Genomic_DNA"/>
</dbReference>
<dbReference type="GO" id="GO:0005506">
    <property type="term" value="F:iron ion binding"/>
    <property type="evidence" value="ECO:0007669"/>
    <property type="project" value="InterPro"/>
</dbReference>
<dbReference type="InterPro" id="IPR036396">
    <property type="entry name" value="Cyt_P450_sf"/>
</dbReference>
<evidence type="ECO:0008006" key="7">
    <source>
        <dbReference type="Google" id="ProtNLM"/>
    </source>
</evidence>
<comment type="similarity">
    <text evidence="1">Belongs to the cytochrome P450 family.</text>
</comment>
<comment type="caution">
    <text evidence="6">The sequence shown here is derived from an EMBL/GenBank/DDBJ whole genome shotgun (WGS) entry which is preliminary data.</text>
</comment>
<dbReference type="InterPro" id="IPR002401">
    <property type="entry name" value="Cyt_P450_E_grp-I"/>
</dbReference>
<proteinExistence type="inferred from homology"/>
<name>A0A0F9V0C7_9ZZZZ</name>
<keyword evidence="5" id="KW-0408">Iron</keyword>
<dbReference type="PRINTS" id="PR00463">
    <property type="entry name" value="EP450I"/>
</dbReference>
<dbReference type="GO" id="GO:0020037">
    <property type="term" value="F:heme binding"/>
    <property type="evidence" value="ECO:0007669"/>
    <property type="project" value="InterPro"/>
</dbReference>
<dbReference type="GO" id="GO:0016705">
    <property type="term" value="F:oxidoreductase activity, acting on paired donors, with incorporation or reduction of molecular oxygen"/>
    <property type="evidence" value="ECO:0007669"/>
    <property type="project" value="InterPro"/>
</dbReference>
<dbReference type="Gene3D" id="1.10.630.10">
    <property type="entry name" value="Cytochrome P450"/>
    <property type="match status" value="1"/>
</dbReference>
<evidence type="ECO:0000256" key="5">
    <source>
        <dbReference type="ARBA" id="ARBA00023004"/>
    </source>
</evidence>
<keyword evidence="4" id="KW-0560">Oxidoreductase</keyword>
<evidence type="ECO:0000256" key="3">
    <source>
        <dbReference type="ARBA" id="ARBA00022723"/>
    </source>
</evidence>
<keyword evidence="2" id="KW-0349">Heme</keyword>
<dbReference type="InterPro" id="IPR001128">
    <property type="entry name" value="Cyt_P450"/>
</dbReference>
<organism evidence="6">
    <name type="scientific">marine sediment metagenome</name>
    <dbReference type="NCBI Taxonomy" id="412755"/>
    <lineage>
        <taxon>unclassified sequences</taxon>
        <taxon>metagenomes</taxon>
        <taxon>ecological metagenomes</taxon>
    </lineage>
</organism>
<keyword evidence="3" id="KW-0479">Metal-binding</keyword>
<dbReference type="PANTHER" id="PTHR24302:SF15">
    <property type="entry name" value="FATTY-ACID PEROXYGENASE"/>
    <property type="match status" value="1"/>
</dbReference>
<dbReference type="GO" id="GO:0004497">
    <property type="term" value="F:monooxygenase activity"/>
    <property type="evidence" value="ECO:0007669"/>
    <property type="project" value="InterPro"/>
</dbReference>
<protein>
    <recommendedName>
        <fullName evidence="7">Cytochrome P450</fullName>
    </recommendedName>
</protein>
<evidence type="ECO:0000256" key="1">
    <source>
        <dbReference type="ARBA" id="ARBA00010617"/>
    </source>
</evidence>
<dbReference type="PANTHER" id="PTHR24302">
    <property type="entry name" value="CYTOCHROME P450 FAMILY 3"/>
    <property type="match status" value="1"/>
</dbReference>
<evidence type="ECO:0000256" key="4">
    <source>
        <dbReference type="ARBA" id="ARBA00023002"/>
    </source>
</evidence>
<accession>A0A0F9V0C7</accession>
<evidence type="ECO:0000313" key="6">
    <source>
        <dbReference type="EMBL" id="KKN98695.1"/>
    </source>
</evidence>
<dbReference type="Pfam" id="PF00067">
    <property type="entry name" value="p450"/>
    <property type="match status" value="1"/>
</dbReference>
<dbReference type="CDD" id="cd11067">
    <property type="entry name" value="CYP152"/>
    <property type="match status" value="1"/>
</dbReference>
<gene>
    <name evidence="6" type="ORF">LCGC14_0143750</name>
</gene>
<dbReference type="SUPFAM" id="SSF48264">
    <property type="entry name" value="Cytochrome P450"/>
    <property type="match status" value="1"/>
</dbReference>
<reference evidence="6" key="1">
    <citation type="journal article" date="2015" name="Nature">
        <title>Complex archaea that bridge the gap between prokaryotes and eukaryotes.</title>
        <authorList>
            <person name="Spang A."/>
            <person name="Saw J.H."/>
            <person name="Jorgensen S.L."/>
            <person name="Zaremba-Niedzwiedzka K."/>
            <person name="Martijn J."/>
            <person name="Lind A.E."/>
            <person name="van Eijk R."/>
            <person name="Schleper C."/>
            <person name="Guy L."/>
            <person name="Ettema T.J."/>
        </authorList>
    </citation>
    <scope>NUCLEOTIDE SEQUENCE</scope>
</reference>
<dbReference type="InterPro" id="IPR050705">
    <property type="entry name" value="Cytochrome_P450_3A"/>
</dbReference>
<sequence>MAHIPRDETFDCSLAVLNNGYRFISERCERYGSDLFQTRVMMRPVICATGEDAARMFYHPHRFTRKGSMPPSTLMSLQDRGSVQQLDGQSHRHRKQMFMALMSPDSIKQLGNLFEEEWCRRMQQWQRQESVTLHYEMEELLCRAVCRWTGIKLSEDAAVQRTRELAAMIDGAGAIGPRNWKGLVLRVRTERWARKLIEDTRHAPLSRPRRSPLESIALHRDENGNALPAEVAAVELLNILRPTVAVARFITFAALALHNHPQYREKLRDGDAWRKMFTLEVRRFYPFFPLIAGIVKNPFEWKGHQFGKGDWVMLDMYGTNHDSRLWEQPYEFRPERFQNWEGNAFSLIPQGAGEFDNGHRCPGEWITIELIKRALTMLVSGMEYEVPAQNLSIDLSRLPAIPASRFVITKVRER</sequence>